<proteinExistence type="predicted"/>
<gene>
    <name evidence="2" type="ORF">OH76DRAFT_1403738</name>
</gene>
<dbReference type="AlphaFoldDB" id="A0A371DAE0"/>
<evidence type="ECO:0000313" key="3">
    <source>
        <dbReference type="Proteomes" id="UP000256964"/>
    </source>
</evidence>
<name>A0A371DAE0_9APHY</name>
<keyword evidence="3" id="KW-1185">Reference proteome</keyword>
<reference evidence="2 3" key="1">
    <citation type="journal article" date="2018" name="Biotechnol. Biofuels">
        <title>Integrative visual omics of the white-rot fungus Polyporus brumalis exposes the biotechnological potential of its oxidative enzymes for delignifying raw plant biomass.</title>
        <authorList>
            <person name="Miyauchi S."/>
            <person name="Rancon A."/>
            <person name="Drula E."/>
            <person name="Hage H."/>
            <person name="Chaduli D."/>
            <person name="Favel A."/>
            <person name="Grisel S."/>
            <person name="Henrissat B."/>
            <person name="Herpoel-Gimbert I."/>
            <person name="Ruiz-Duenas F.J."/>
            <person name="Chevret D."/>
            <person name="Hainaut M."/>
            <person name="Lin J."/>
            <person name="Wang M."/>
            <person name="Pangilinan J."/>
            <person name="Lipzen A."/>
            <person name="Lesage-Meessen L."/>
            <person name="Navarro D."/>
            <person name="Riley R."/>
            <person name="Grigoriev I.V."/>
            <person name="Zhou S."/>
            <person name="Raouche S."/>
            <person name="Rosso M.N."/>
        </authorList>
    </citation>
    <scope>NUCLEOTIDE SEQUENCE [LARGE SCALE GENOMIC DNA]</scope>
    <source>
        <strain evidence="2 3">BRFM 1820</strain>
    </source>
</reference>
<feature type="region of interest" description="Disordered" evidence="1">
    <location>
        <begin position="63"/>
        <end position="119"/>
    </location>
</feature>
<accession>A0A371DAE0</accession>
<evidence type="ECO:0000313" key="2">
    <source>
        <dbReference type="EMBL" id="RDX49497.1"/>
    </source>
</evidence>
<dbReference type="Proteomes" id="UP000256964">
    <property type="component" value="Unassembled WGS sequence"/>
</dbReference>
<organism evidence="2 3">
    <name type="scientific">Lentinus brumalis</name>
    <dbReference type="NCBI Taxonomy" id="2498619"/>
    <lineage>
        <taxon>Eukaryota</taxon>
        <taxon>Fungi</taxon>
        <taxon>Dikarya</taxon>
        <taxon>Basidiomycota</taxon>
        <taxon>Agaricomycotina</taxon>
        <taxon>Agaricomycetes</taxon>
        <taxon>Polyporales</taxon>
        <taxon>Polyporaceae</taxon>
        <taxon>Lentinus</taxon>
    </lineage>
</organism>
<protein>
    <submittedName>
        <fullName evidence="2">Uncharacterized protein</fullName>
    </submittedName>
</protein>
<sequence length="119" mass="12980">MRLHSVQSTSIEIYFKVLTPRTPPTPKPGLVFPMTLSATTHCLKVSDPASDLYPHIILNPTSTSAQELCTTRTTPTQPWPPFSLAQRRPKSPSPMMVAPAPPTPDDEFHATTAADSKEA</sequence>
<evidence type="ECO:0000256" key="1">
    <source>
        <dbReference type="SAM" id="MobiDB-lite"/>
    </source>
</evidence>
<dbReference type="EMBL" id="KZ857405">
    <property type="protein sequence ID" value="RDX49497.1"/>
    <property type="molecule type" value="Genomic_DNA"/>
</dbReference>